<reference evidence="3" key="1">
    <citation type="submission" date="2016-08" db="EMBL/GenBank/DDBJ databases">
        <authorList>
            <person name="Seilhamer J.J."/>
        </authorList>
    </citation>
    <scope>NUCLEOTIDE SEQUENCE [LARGE SCALE GENOMIC DNA]</scope>
</reference>
<dbReference type="GO" id="GO:0008893">
    <property type="term" value="F:guanosine-3',5'-bis(diphosphate) 3'-diphosphatase activity"/>
    <property type="evidence" value="ECO:0007669"/>
    <property type="project" value="TreeGrafter"/>
</dbReference>
<dbReference type="OrthoDB" id="27601at10239"/>
<protein>
    <submittedName>
        <fullName evidence="2">Phosphohydrolase</fullName>
    </submittedName>
</protein>
<dbReference type="SUPFAM" id="SSF109604">
    <property type="entry name" value="HD-domain/PDEase-like"/>
    <property type="match status" value="1"/>
</dbReference>
<evidence type="ECO:0000313" key="3">
    <source>
        <dbReference type="Proteomes" id="UP000224902"/>
    </source>
</evidence>
<sequence length="149" mass="17253">MFNTFSKCLELAVLAHKGQIDKIGIDYINHPIAVATKVMERTNKEEVHIAAILHDVVEDTVFSMEVLRQLGVPEYSLEIVKLLTKTKGEPNIDYYRRIREHEDAKLVKIADIEHNTSKWRIDLLDDPELKERLLGKYSYAMKALNFEVD</sequence>
<evidence type="ECO:0000313" key="2">
    <source>
        <dbReference type="EMBL" id="AOZ63706.1"/>
    </source>
</evidence>
<dbReference type="InterPro" id="IPR052194">
    <property type="entry name" value="MESH1"/>
</dbReference>
<dbReference type="EMBL" id="KX774321">
    <property type="protein sequence ID" value="AOZ63706.1"/>
    <property type="molecule type" value="Genomic_DNA"/>
</dbReference>
<dbReference type="Proteomes" id="UP000224902">
    <property type="component" value="Segment"/>
</dbReference>
<organism evidence="2 3">
    <name type="scientific">Rhodococcus phage Weasels2</name>
    <dbReference type="NCBI Taxonomy" id="1897437"/>
    <lineage>
        <taxon>Viruses</taxon>
        <taxon>Duplodnaviria</taxon>
        <taxon>Heunggongvirae</taxon>
        <taxon>Uroviricota</taxon>
        <taxon>Caudoviricetes</taxon>
        <taxon>Weaselvirus</taxon>
        <taxon>Weaselvirus weasel</taxon>
    </lineage>
</organism>
<keyword evidence="3" id="KW-1185">Reference proteome</keyword>
<accession>A0A1I9SAA0</accession>
<feature type="domain" description="HD/PDEase" evidence="1">
    <location>
        <begin position="23"/>
        <end position="125"/>
    </location>
</feature>
<dbReference type="PANTHER" id="PTHR46246">
    <property type="entry name" value="GUANOSINE-3',5'-BIS(DIPHOSPHATE) 3'-PYROPHOSPHOHYDROLASE MESH1"/>
    <property type="match status" value="1"/>
</dbReference>
<dbReference type="PANTHER" id="PTHR46246:SF1">
    <property type="entry name" value="GUANOSINE-3',5'-BIS(DIPHOSPHATE) 3'-PYROPHOSPHOHYDROLASE MESH1"/>
    <property type="match status" value="1"/>
</dbReference>
<proteinExistence type="predicted"/>
<gene>
    <name evidence="2" type="ORF">SEA_WEASELS2_117</name>
</gene>
<name>A0A1I9SAA0_9CAUD</name>
<dbReference type="Gene3D" id="1.10.3210.10">
    <property type="entry name" value="Hypothetical protein af1432"/>
    <property type="match status" value="1"/>
</dbReference>
<dbReference type="Pfam" id="PF13328">
    <property type="entry name" value="HD_4"/>
    <property type="match status" value="1"/>
</dbReference>
<dbReference type="InterPro" id="IPR003607">
    <property type="entry name" value="HD/PDEase_dom"/>
</dbReference>
<evidence type="ECO:0000259" key="1">
    <source>
        <dbReference type="SMART" id="SM00471"/>
    </source>
</evidence>
<dbReference type="SMART" id="SM00471">
    <property type="entry name" value="HDc"/>
    <property type="match status" value="1"/>
</dbReference>